<keyword evidence="3" id="KW-0648">Protein biosynthesis</keyword>
<accession>A0A1G2PE54</accession>
<comment type="caution">
    <text evidence="7">The sequence shown here is derived from an EMBL/GenBank/DDBJ whole genome shotgun (WGS) entry which is preliminary data.</text>
</comment>
<dbReference type="Pfam" id="PF05198">
    <property type="entry name" value="IF3_N"/>
    <property type="match status" value="1"/>
</dbReference>
<name>A0A1G2PE54_9BACT</name>
<proteinExistence type="inferred from homology"/>
<dbReference type="InterPro" id="IPR036788">
    <property type="entry name" value="T_IF-3_C_sf"/>
</dbReference>
<dbReference type="InterPro" id="IPR036787">
    <property type="entry name" value="T_IF-3_N_sf"/>
</dbReference>
<dbReference type="PANTHER" id="PTHR10938:SF0">
    <property type="entry name" value="TRANSLATION INITIATION FACTOR IF-3, MITOCHONDRIAL"/>
    <property type="match status" value="1"/>
</dbReference>
<gene>
    <name evidence="7" type="ORF">A2828_01785</name>
</gene>
<dbReference type="Pfam" id="PF00707">
    <property type="entry name" value="IF3_C"/>
    <property type="match status" value="1"/>
</dbReference>
<dbReference type="NCBIfam" id="TIGR00168">
    <property type="entry name" value="infC"/>
    <property type="match status" value="1"/>
</dbReference>
<dbReference type="InterPro" id="IPR019814">
    <property type="entry name" value="Translation_initiation_fac_3_N"/>
</dbReference>
<evidence type="ECO:0000313" key="7">
    <source>
        <dbReference type="EMBL" id="OHA46616.1"/>
    </source>
</evidence>
<dbReference type="SUPFAM" id="SSF55200">
    <property type="entry name" value="Translation initiation factor IF3, C-terminal domain"/>
    <property type="match status" value="1"/>
</dbReference>
<sequence>MNNQIKASPVRVIDEQGKNLGEMDTQEAIRLASSRALDLIEVSPDAIPPVCRIVNLGKWKYEQAKKQRAQKAHQKQVELKGIRITMRSSLHDLGTRARQAEKFLNEGNKVRVEMLLKGRERANETFARGKFAEFTSLLSVSYKMEQDIKREPRGLSLIIVKGK</sequence>
<dbReference type="Gene3D" id="3.30.110.10">
    <property type="entry name" value="Translation initiation factor 3 (IF-3), C-terminal domain"/>
    <property type="match status" value="1"/>
</dbReference>
<evidence type="ECO:0000259" key="6">
    <source>
        <dbReference type="Pfam" id="PF05198"/>
    </source>
</evidence>
<dbReference type="GO" id="GO:0043022">
    <property type="term" value="F:ribosome binding"/>
    <property type="evidence" value="ECO:0007669"/>
    <property type="project" value="TreeGrafter"/>
</dbReference>
<feature type="domain" description="Translation initiation factor 3 N-terminal" evidence="6">
    <location>
        <begin position="1"/>
        <end position="69"/>
    </location>
</feature>
<evidence type="ECO:0000256" key="1">
    <source>
        <dbReference type="ARBA" id="ARBA00005439"/>
    </source>
</evidence>
<feature type="domain" description="Translation initiation factor 3 C-terminal" evidence="5">
    <location>
        <begin position="77"/>
        <end position="159"/>
    </location>
</feature>
<dbReference type="GO" id="GO:0016020">
    <property type="term" value="C:membrane"/>
    <property type="evidence" value="ECO:0007669"/>
    <property type="project" value="TreeGrafter"/>
</dbReference>
<evidence type="ECO:0000256" key="3">
    <source>
        <dbReference type="ARBA" id="ARBA00022917"/>
    </source>
</evidence>
<organism evidence="7 8">
    <name type="scientific">Candidatus Terrybacteria bacterium RIFCSPHIGHO2_01_FULL_43_35</name>
    <dbReference type="NCBI Taxonomy" id="1802361"/>
    <lineage>
        <taxon>Bacteria</taxon>
        <taxon>Candidatus Terryibacteriota</taxon>
    </lineage>
</organism>
<reference evidence="7 8" key="1">
    <citation type="journal article" date="2016" name="Nat. Commun.">
        <title>Thousands of microbial genomes shed light on interconnected biogeochemical processes in an aquifer system.</title>
        <authorList>
            <person name="Anantharaman K."/>
            <person name="Brown C.T."/>
            <person name="Hug L.A."/>
            <person name="Sharon I."/>
            <person name="Castelle C.J."/>
            <person name="Probst A.J."/>
            <person name="Thomas B.C."/>
            <person name="Singh A."/>
            <person name="Wilkins M.J."/>
            <person name="Karaoz U."/>
            <person name="Brodie E.L."/>
            <person name="Williams K.H."/>
            <person name="Hubbard S.S."/>
            <person name="Banfield J.F."/>
        </authorList>
    </citation>
    <scope>NUCLEOTIDE SEQUENCE [LARGE SCALE GENOMIC DNA]</scope>
</reference>
<dbReference type="GO" id="GO:0005829">
    <property type="term" value="C:cytosol"/>
    <property type="evidence" value="ECO:0007669"/>
    <property type="project" value="TreeGrafter"/>
</dbReference>
<dbReference type="SUPFAM" id="SSF54364">
    <property type="entry name" value="Translation initiation factor IF3, N-terminal domain"/>
    <property type="match status" value="1"/>
</dbReference>
<comment type="similarity">
    <text evidence="1">Belongs to the IF-3 family.</text>
</comment>
<evidence type="ECO:0000256" key="2">
    <source>
        <dbReference type="ARBA" id="ARBA00022540"/>
    </source>
</evidence>
<evidence type="ECO:0000259" key="5">
    <source>
        <dbReference type="Pfam" id="PF00707"/>
    </source>
</evidence>
<dbReference type="AlphaFoldDB" id="A0A1G2PE54"/>
<dbReference type="InterPro" id="IPR019815">
    <property type="entry name" value="Translation_initiation_fac_3_C"/>
</dbReference>
<dbReference type="EMBL" id="MHSR01000013">
    <property type="protein sequence ID" value="OHA46616.1"/>
    <property type="molecule type" value="Genomic_DNA"/>
</dbReference>
<dbReference type="GO" id="GO:0003743">
    <property type="term" value="F:translation initiation factor activity"/>
    <property type="evidence" value="ECO:0007669"/>
    <property type="project" value="UniProtKB-UniRule"/>
</dbReference>
<dbReference type="PANTHER" id="PTHR10938">
    <property type="entry name" value="TRANSLATION INITIATION FACTOR IF-3"/>
    <property type="match status" value="1"/>
</dbReference>
<evidence type="ECO:0000256" key="4">
    <source>
        <dbReference type="NCBIfam" id="TIGR00168"/>
    </source>
</evidence>
<dbReference type="GO" id="GO:0032790">
    <property type="term" value="P:ribosome disassembly"/>
    <property type="evidence" value="ECO:0007669"/>
    <property type="project" value="TreeGrafter"/>
</dbReference>
<evidence type="ECO:0000313" key="8">
    <source>
        <dbReference type="Proteomes" id="UP000178869"/>
    </source>
</evidence>
<dbReference type="Gene3D" id="3.10.20.80">
    <property type="entry name" value="Translation initiation factor 3 (IF-3), N-terminal domain"/>
    <property type="match status" value="1"/>
</dbReference>
<protein>
    <recommendedName>
        <fullName evidence="4">Translation initiation factor IF-3</fullName>
    </recommendedName>
</protein>
<dbReference type="Proteomes" id="UP000178869">
    <property type="component" value="Unassembled WGS sequence"/>
</dbReference>
<dbReference type="InterPro" id="IPR001288">
    <property type="entry name" value="Translation_initiation_fac_3"/>
</dbReference>
<keyword evidence="2 7" id="KW-0396">Initiation factor</keyword>